<dbReference type="PROSITE" id="PS00671">
    <property type="entry name" value="D_2_HYDROXYACID_DH_3"/>
    <property type="match status" value="1"/>
</dbReference>
<dbReference type="InterPro" id="IPR036291">
    <property type="entry name" value="NAD(P)-bd_dom_sf"/>
</dbReference>
<dbReference type="Pfam" id="PF02826">
    <property type="entry name" value="2-Hacid_dh_C"/>
    <property type="match status" value="1"/>
</dbReference>
<protein>
    <submittedName>
        <fullName evidence="6">D-glycerate dehydrogenase</fullName>
        <ecNumber evidence="6">1.1.1.-</ecNumber>
    </submittedName>
</protein>
<dbReference type="InterPro" id="IPR006139">
    <property type="entry name" value="D-isomer_2_OHA_DH_cat_dom"/>
</dbReference>
<feature type="domain" description="D-isomer specific 2-hydroxyacid dehydrogenase NAD-binding" evidence="5">
    <location>
        <begin position="110"/>
        <end position="286"/>
    </location>
</feature>
<dbReference type="SUPFAM" id="SSF52283">
    <property type="entry name" value="Formate/glycerate dehydrogenase catalytic domain-like"/>
    <property type="match status" value="1"/>
</dbReference>
<comment type="caution">
    <text evidence="6">The sequence shown here is derived from an EMBL/GenBank/DDBJ whole genome shotgun (WGS) entry which is preliminary data.</text>
</comment>
<dbReference type="PANTHER" id="PTHR10996:SF178">
    <property type="entry name" value="2-HYDROXYACID DEHYDROGENASE YGL185C-RELATED"/>
    <property type="match status" value="1"/>
</dbReference>
<dbReference type="InterPro" id="IPR050223">
    <property type="entry name" value="D-isomer_2-hydroxyacid_DH"/>
</dbReference>
<dbReference type="EMBL" id="JAUDJE010000001">
    <property type="protein sequence ID" value="MDM9557510.1"/>
    <property type="molecule type" value="Genomic_DNA"/>
</dbReference>
<keyword evidence="7" id="KW-1185">Reference proteome</keyword>
<dbReference type="Pfam" id="PF00389">
    <property type="entry name" value="2-Hacid_dh"/>
    <property type="match status" value="1"/>
</dbReference>
<sequence length="333" mass="35188">MSKPLVVVSVALPEDLRAQVATACDIIDVPVGQSIAAALDAQQAQQVRGILCTVRSRIDEPLLAALPALRVASNFAVGFDNVDVAAATARDVLICNTPKVLDGAVADLTLGLVLCLARNLVAGDAFVRSGAWTKGAFPLARDIRGKTLGLLGMGRIGRVVARSAQAFDMNVIYHNRSRDQQAESAGLAQYRSRDDLFAQSDFLSIHIPLSAETRHSIGEREFGLMKPSAYVINTARGAVIDEQALIAALQAGRIAGAGLDVMETEPLPASSPLCGMPNVVLQAHIGSATVETRRAMIELAARNLLDALSGNQPQAMVNPQVWNAAARQDMPVA</sequence>
<dbReference type="PANTHER" id="PTHR10996">
    <property type="entry name" value="2-HYDROXYACID DEHYDROGENASE-RELATED"/>
    <property type="match status" value="1"/>
</dbReference>
<keyword evidence="1 3" id="KW-0560">Oxidoreductase</keyword>
<dbReference type="CDD" id="cd05301">
    <property type="entry name" value="GDH"/>
    <property type="match status" value="1"/>
</dbReference>
<evidence type="ECO:0000256" key="2">
    <source>
        <dbReference type="ARBA" id="ARBA00023027"/>
    </source>
</evidence>
<dbReference type="Gene3D" id="3.40.50.720">
    <property type="entry name" value="NAD(P)-binding Rossmann-like Domain"/>
    <property type="match status" value="2"/>
</dbReference>
<evidence type="ECO:0000313" key="7">
    <source>
        <dbReference type="Proteomes" id="UP001175604"/>
    </source>
</evidence>
<gene>
    <name evidence="6" type="ORF">QUC21_00660</name>
</gene>
<organism evidence="6 7">
    <name type="scientific">Bordetella petrii</name>
    <dbReference type="NCBI Taxonomy" id="94624"/>
    <lineage>
        <taxon>Bacteria</taxon>
        <taxon>Pseudomonadati</taxon>
        <taxon>Pseudomonadota</taxon>
        <taxon>Betaproteobacteria</taxon>
        <taxon>Burkholderiales</taxon>
        <taxon>Alcaligenaceae</taxon>
        <taxon>Bordetella</taxon>
    </lineage>
</organism>
<evidence type="ECO:0000256" key="3">
    <source>
        <dbReference type="RuleBase" id="RU003719"/>
    </source>
</evidence>
<accession>A0ABT7VX98</accession>
<comment type="similarity">
    <text evidence="3">Belongs to the D-isomer specific 2-hydroxyacid dehydrogenase family.</text>
</comment>
<evidence type="ECO:0000313" key="6">
    <source>
        <dbReference type="EMBL" id="MDM9557510.1"/>
    </source>
</evidence>
<name>A0ABT7VX98_9BORD</name>
<evidence type="ECO:0000256" key="1">
    <source>
        <dbReference type="ARBA" id="ARBA00023002"/>
    </source>
</evidence>
<proteinExistence type="inferred from homology"/>
<dbReference type="GO" id="GO:0016491">
    <property type="term" value="F:oxidoreductase activity"/>
    <property type="evidence" value="ECO:0007669"/>
    <property type="project" value="UniProtKB-KW"/>
</dbReference>
<keyword evidence="2" id="KW-0520">NAD</keyword>
<dbReference type="Proteomes" id="UP001175604">
    <property type="component" value="Unassembled WGS sequence"/>
</dbReference>
<dbReference type="InterPro" id="IPR029753">
    <property type="entry name" value="D-isomer_DH_CS"/>
</dbReference>
<reference evidence="6" key="1">
    <citation type="submission" date="2023-06" db="EMBL/GenBank/DDBJ databases">
        <title>full genome analysis of Phenantherene degrader P3.</title>
        <authorList>
            <person name="Akbar A."/>
            <person name="Rahmeh R."/>
            <person name="Kishk M."/>
        </authorList>
    </citation>
    <scope>NUCLEOTIDE SEQUENCE</scope>
    <source>
        <strain evidence="6">P3</strain>
    </source>
</reference>
<dbReference type="EC" id="1.1.1.-" evidence="6"/>
<dbReference type="RefSeq" id="WP_028355970.1">
    <property type="nucleotide sequence ID" value="NZ_JAUDJE010000001.1"/>
</dbReference>
<feature type="domain" description="D-isomer specific 2-hydroxyacid dehydrogenase catalytic" evidence="4">
    <location>
        <begin position="41"/>
        <end position="318"/>
    </location>
</feature>
<evidence type="ECO:0000259" key="5">
    <source>
        <dbReference type="Pfam" id="PF02826"/>
    </source>
</evidence>
<dbReference type="SUPFAM" id="SSF51735">
    <property type="entry name" value="NAD(P)-binding Rossmann-fold domains"/>
    <property type="match status" value="1"/>
</dbReference>
<dbReference type="InterPro" id="IPR006140">
    <property type="entry name" value="D-isomer_DH_NAD-bd"/>
</dbReference>
<evidence type="ECO:0000259" key="4">
    <source>
        <dbReference type="Pfam" id="PF00389"/>
    </source>
</evidence>